<dbReference type="EMBL" id="JAKJXO020000005">
    <property type="protein sequence ID" value="KAL1605168.1"/>
    <property type="molecule type" value="Genomic_DNA"/>
</dbReference>
<gene>
    <name evidence="7" type="ORF">SLS60_004711</name>
</gene>
<dbReference type="PRINTS" id="PR00420">
    <property type="entry name" value="RNGMNOXGNASE"/>
</dbReference>
<comment type="similarity">
    <text evidence="1">Belongs to the paxM FAD-dependent monooxygenase family.</text>
</comment>
<evidence type="ECO:0000256" key="1">
    <source>
        <dbReference type="ARBA" id="ARBA00007992"/>
    </source>
</evidence>
<dbReference type="PANTHER" id="PTHR13789">
    <property type="entry name" value="MONOOXYGENASE"/>
    <property type="match status" value="1"/>
</dbReference>
<dbReference type="InterPro" id="IPR002938">
    <property type="entry name" value="FAD-bd"/>
</dbReference>
<dbReference type="SUPFAM" id="SSF51905">
    <property type="entry name" value="FAD/NAD(P)-binding domain"/>
    <property type="match status" value="1"/>
</dbReference>
<evidence type="ECO:0000313" key="8">
    <source>
        <dbReference type="Proteomes" id="UP001521785"/>
    </source>
</evidence>
<keyword evidence="2" id="KW-0285">Flavoprotein</keyword>
<keyword evidence="5" id="KW-0503">Monooxygenase</keyword>
<name>A0ABR3RL50_9PLEO</name>
<organism evidence="7 8">
    <name type="scientific">Paraconiothyrium brasiliense</name>
    <dbReference type="NCBI Taxonomy" id="300254"/>
    <lineage>
        <taxon>Eukaryota</taxon>
        <taxon>Fungi</taxon>
        <taxon>Dikarya</taxon>
        <taxon>Ascomycota</taxon>
        <taxon>Pezizomycotina</taxon>
        <taxon>Dothideomycetes</taxon>
        <taxon>Pleosporomycetidae</taxon>
        <taxon>Pleosporales</taxon>
        <taxon>Massarineae</taxon>
        <taxon>Didymosphaeriaceae</taxon>
        <taxon>Paraconiothyrium</taxon>
    </lineage>
</organism>
<sequence length="461" mass="51506">MYIMAHNDALTTNAATKGTKMNIGIVGAGIAGLGAAIALRHAGHDVEIYEKSSFKKEIGAAILLTPNANRVLRRWGFVFDKARPVDFEQYRLVNGTSLEVIEKEDFRGVEEHFGERMCAYHRVDLHFGLRELAEKEGAVTNLGAEVIDVSPEEGIITLQSGTKVQKDLWVLADGCHCPFLEQITNEDIPTSKIGKSVYRWLAPMEKVLQHPDAAKLWNGEGAGFCTFSEPKSGNMMVTYPCRSGTLLNCAVFHDTRPDETNKVDWNANTTHERVLEALQNCHDAVKHIPMTAEQVKVYTVTQRPPSTRIWRGRVLCIGDTVHHMLPTHAQGGCSALEDAAALEILFKSSTISSADLARRFDLYTQLRLPRSATTQILSSTNPWLTMEQVAKKTEQIRRFYHGHIVDWPKGLGPWSAPIRDFWYSYDIIGEAEEAMKYKDSGKLPEGWKWFGEVSETMVGGS</sequence>
<proteinExistence type="inferred from homology"/>
<keyword evidence="3" id="KW-0274">FAD</keyword>
<evidence type="ECO:0000313" key="7">
    <source>
        <dbReference type="EMBL" id="KAL1605168.1"/>
    </source>
</evidence>
<feature type="domain" description="FAD-binding" evidence="6">
    <location>
        <begin position="22"/>
        <end position="371"/>
    </location>
</feature>
<dbReference type="InterPro" id="IPR036188">
    <property type="entry name" value="FAD/NAD-bd_sf"/>
</dbReference>
<reference evidence="7 8" key="1">
    <citation type="submission" date="2024-02" db="EMBL/GenBank/DDBJ databases">
        <title>De novo assembly and annotation of 12 fungi associated with fruit tree decline syndrome in Ontario, Canada.</title>
        <authorList>
            <person name="Sulman M."/>
            <person name="Ellouze W."/>
            <person name="Ilyukhin E."/>
        </authorList>
    </citation>
    <scope>NUCLEOTIDE SEQUENCE [LARGE SCALE GENOMIC DNA]</scope>
    <source>
        <strain evidence="7 8">M42-189</strain>
    </source>
</reference>
<comment type="caution">
    <text evidence="7">The sequence shown here is derived from an EMBL/GenBank/DDBJ whole genome shotgun (WGS) entry which is preliminary data.</text>
</comment>
<dbReference type="Pfam" id="PF01494">
    <property type="entry name" value="FAD_binding_3"/>
    <property type="match status" value="1"/>
</dbReference>
<dbReference type="InterPro" id="IPR050493">
    <property type="entry name" value="FAD-dep_Monooxygenase_BioMet"/>
</dbReference>
<dbReference type="Gene3D" id="3.50.50.60">
    <property type="entry name" value="FAD/NAD(P)-binding domain"/>
    <property type="match status" value="1"/>
</dbReference>
<evidence type="ECO:0000256" key="4">
    <source>
        <dbReference type="ARBA" id="ARBA00023002"/>
    </source>
</evidence>
<evidence type="ECO:0000256" key="3">
    <source>
        <dbReference type="ARBA" id="ARBA00022827"/>
    </source>
</evidence>
<protein>
    <recommendedName>
        <fullName evidence="6">FAD-binding domain-containing protein</fullName>
    </recommendedName>
</protein>
<keyword evidence="8" id="KW-1185">Reference proteome</keyword>
<evidence type="ECO:0000256" key="5">
    <source>
        <dbReference type="ARBA" id="ARBA00023033"/>
    </source>
</evidence>
<dbReference type="PANTHER" id="PTHR13789:SF215">
    <property type="entry name" value="FAD-BINDING DOMAIN-CONTAINING PROTEIN-RELATED"/>
    <property type="match status" value="1"/>
</dbReference>
<evidence type="ECO:0000259" key="6">
    <source>
        <dbReference type="Pfam" id="PF01494"/>
    </source>
</evidence>
<keyword evidence="4" id="KW-0560">Oxidoreductase</keyword>
<evidence type="ECO:0000256" key="2">
    <source>
        <dbReference type="ARBA" id="ARBA00022630"/>
    </source>
</evidence>
<dbReference type="Proteomes" id="UP001521785">
    <property type="component" value="Unassembled WGS sequence"/>
</dbReference>
<accession>A0ABR3RL50</accession>
<dbReference type="SUPFAM" id="SSF54373">
    <property type="entry name" value="FAD-linked reductases, C-terminal domain"/>
    <property type="match status" value="1"/>
</dbReference>